<comment type="caution">
    <text evidence="1">The sequence shown here is derived from an EMBL/GenBank/DDBJ whole genome shotgun (WGS) entry which is preliminary data.</text>
</comment>
<sequence length="105" mass="12214">SLQLLNKTQYKNLFSIFDSLSLLQTLQDPYAGNPKTENLDAELSLFPGDDKLQLKKVKVNLTSDCWNGYRKRKLIADYFKKQQRILEGCLGMLFSKHAENIWLLF</sequence>
<protein>
    <submittedName>
        <fullName evidence="1">Uncharacterized protein</fullName>
    </submittedName>
</protein>
<evidence type="ECO:0000313" key="2">
    <source>
        <dbReference type="Proteomes" id="UP001459277"/>
    </source>
</evidence>
<reference evidence="1 2" key="1">
    <citation type="submission" date="2024-01" db="EMBL/GenBank/DDBJ databases">
        <title>A telomere-to-telomere, gap-free genome of sweet tea (Lithocarpus litseifolius).</title>
        <authorList>
            <person name="Zhou J."/>
        </authorList>
    </citation>
    <scope>NUCLEOTIDE SEQUENCE [LARGE SCALE GENOMIC DNA]</scope>
    <source>
        <strain evidence="1">Zhou-2022a</strain>
        <tissue evidence="1">Leaf</tissue>
    </source>
</reference>
<dbReference type="Proteomes" id="UP001459277">
    <property type="component" value="Unassembled WGS sequence"/>
</dbReference>
<organism evidence="1 2">
    <name type="scientific">Lithocarpus litseifolius</name>
    <dbReference type="NCBI Taxonomy" id="425828"/>
    <lineage>
        <taxon>Eukaryota</taxon>
        <taxon>Viridiplantae</taxon>
        <taxon>Streptophyta</taxon>
        <taxon>Embryophyta</taxon>
        <taxon>Tracheophyta</taxon>
        <taxon>Spermatophyta</taxon>
        <taxon>Magnoliopsida</taxon>
        <taxon>eudicotyledons</taxon>
        <taxon>Gunneridae</taxon>
        <taxon>Pentapetalae</taxon>
        <taxon>rosids</taxon>
        <taxon>fabids</taxon>
        <taxon>Fagales</taxon>
        <taxon>Fagaceae</taxon>
        <taxon>Lithocarpus</taxon>
    </lineage>
</organism>
<keyword evidence="2" id="KW-1185">Reference proteome</keyword>
<dbReference type="AlphaFoldDB" id="A0AAW2DJS2"/>
<name>A0AAW2DJS2_9ROSI</name>
<gene>
    <name evidence="1" type="ORF">SO802_005890</name>
</gene>
<dbReference type="EMBL" id="JAZDWU010000002">
    <property type="protein sequence ID" value="KAL0010782.1"/>
    <property type="molecule type" value="Genomic_DNA"/>
</dbReference>
<proteinExistence type="predicted"/>
<evidence type="ECO:0000313" key="1">
    <source>
        <dbReference type="EMBL" id="KAL0010782.1"/>
    </source>
</evidence>
<feature type="non-terminal residue" evidence="1">
    <location>
        <position position="1"/>
    </location>
</feature>
<accession>A0AAW2DJS2</accession>